<dbReference type="KEGG" id="lak:106163223"/>
<organism evidence="2 3">
    <name type="scientific">Lingula anatina</name>
    <name type="common">Brachiopod</name>
    <name type="synonym">Lingula unguis</name>
    <dbReference type="NCBI Taxonomy" id="7574"/>
    <lineage>
        <taxon>Eukaryota</taxon>
        <taxon>Metazoa</taxon>
        <taxon>Spiralia</taxon>
        <taxon>Lophotrochozoa</taxon>
        <taxon>Brachiopoda</taxon>
        <taxon>Linguliformea</taxon>
        <taxon>Lingulata</taxon>
        <taxon>Lingulida</taxon>
        <taxon>Linguloidea</taxon>
        <taxon>Lingulidae</taxon>
        <taxon>Lingula</taxon>
    </lineage>
</organism>
<gene>
    <name evidence="3" type="primary">LOC106163223</name>
</gene>
<evidence type="ECO:0000313" key="2">
    <source>
        <dbReference type="Proteomes" id="UP000085678"/>
    </source>
</evidence>
<dbReference type="AlphaFoldDB" id="A0A1S3ID55"/>
<proteinExistence type="predicted"/>
<sequence length="262" mass="29301">MLFFNPISLRNSEMLVRISKKGDHSIIADDHCRLGTPPTETPPPRPPPTPPPLSPTDSIDDLAQTPKNLRISLFELKDFVQNQELLQETEAPCVTPETPSTPPPIMNFDIFKDNVETSLERDVKVTRKSINPLELYLKSNPNLLSDKNSKRKEKRFRFTKLGAVTAVPVLPAINAKNPLPQPPTMRRSPPPRMQRAGSDPGYRLPKMSPKYTDGCSSGGSSARRVSSVDMVHLSGDHENYDFDEEGFLLTSSAPVSNYKRLW</sequence>
<reference evidence="3" key="1">
    <citation type="submission" date="2025-08" db="UniProtKB">
        <authorList>
            <consortium name="RefSeq"/>
        </authorList>
    </citation>
    <scope>IDENTIFICATION</scope>
    <source>
        <tissue evidence="3">Gonads</tissue>
    </source>
</reference>
<dbReference type="GeneID" id="106163223"/>
<evidence type="ECO:0000256" key="1">
    <source>
        <dbReference type="SAM" id="MobiDB-lite"/>
    </source>
</evidence>
<feature type="compositionally biased region" description="Pro residues" evidence="1">
    <location>
        <begin position="39"/>
        <end position="54"/>
    </location>
</feature>
<feature type="compositionally biased region" description="Pro residues" evidence="1">
    <location>
        <begin position="179"/>
        <end position="192"/>
    </location>
</feature>
<evidence type="ECO:0000313" key="3">
    <source>
        <dbReference type="RefSeq" id="XP_013396195.1"/>
    </source>
</evidence>
<accession>A0A1S3ID55</accession>
<feature type="region of interest" description="Disordered" evidence="1">
    <location>
        <begin position="26"/>
        <end position="60"/>
    </location>
</feature>
<protein>
    <submittedName>
        <fullName evidence="3">Uncharacterized protein LOC106163223</fullName>
    </submittedName>
</protein>
<dbReference type="RefSeq" id="XP_013396195.1">
    <property type="nucleotide sequence ID" value="XM_013540741.1"/>
</dbReference>
<name>A0A1S3ID55_LINAN</name>
<dbReference type="Proteomes" id="UP000085678">
    <property type="component" value="Unplaced"/>
</dbReference>
<dbReference type="PRINTS" id="PR01217">
    <property type="entry name" value="PRICHEXTENSN"/>
</dbReference>
<feature type="region of interest" description="Disordered" evidence="1">
    <location>
        <begin position="174"/>
        <end position="222"/>
    </location>
</feature>
<dbReference type="InParanoid" id="A0A1S3ID55"/>
<keyword evidence="2" id="KW-1185">Reference proteome</keyword>